<dbReference type="Pfam" id="PF00583">
    <property type="entry name" value="Acetyltransf_1"/>
    <property type="match status" value="1"/>
</dbReference>
<evidence type="ECO:0000259" key="1">
    <source>
        <dbReference type="PROSITE" id="PS51186"/>
    </source>
</evidence>
<evidence type="ECO:0000313" key="3">
    <source>
        <dbReference type="Proteomes" id="UP001500622"/>
    </source>
</evidence>
<dbReference type="PROSITE" id="PS51186">
    <property type="entry name" value="GNAT"/>
    <property type="match status" value="1"/>
</dbReference>
<reference evidence="3" key="1">
    <citation type="journal article" date="2019" name="Int. J. Syst. Evol. Microbiol.">
        <title>The Global Catalogue of Microorganisms (GCM) 10K type strain sequencing project: providing services to taxonomists for standard genome sequencing and annotation.</title>
        <authorList>
            <consortium name="The Broad Institute Genomics Platform"/>
            <consortium name="The Broad Institute Genome Sequencing Center for Infectious Disease"/>
            <person name="Wu L."/>
            <person name="Ma J."/>
        </authorList>
    </citation>
    <scope>NUCLEOTIDE SEQUENCE [LARGE SCALE GENOMIC DNA]</scope>
    <source>
        <strain evidence="3">JCM 17810</strain>
    </source>
</reference>
<dbReference type="SUPFAM" id="SSF55729">
    <property type="entry name" value="Acyl-CoA N-acyltransferases (Nat)"/>
    <property type="match status" value="2"/>
</dbReference>
<dbReference type="EMBL" id="BAABGN010000013">
    <property type="protein sequence ID" value="GAA4433181.1"/>
    <property type="molecule type" value="Genomic_DNA"/>
</dbReference>
<gene>
    <name evidence="2" type="ORF">GCM10023169_39900</name>
</gene>
<dbReference type="InterPro" id="IPR016181">
    <property type="entry name" value="Acyl_CoA_acyltransferase"/>
</dbReference>
<sequence length="344" mass="38150">MRASSRATLAERAQAPAELPELPDPLAWRSLVPADVDALTALIGHIEATDNPPYRTTTDEVRDYFDPGQDYAGIGGFDGEGKLRAFGFVRLRHGEAQVRRVFLSGGIEASLRDRGVGRAILDWQLARARQILASSEYAQESDVTALIVVDVDDDTGALAHLLASRGFAPRRYYSQLRRDLTVPIPELTVDRPLYVEPWTPSIDDAVRRAHNTAFNDVWGSEPLTPQEWQRERSHNVPSWSFVALDRSSDRAQVAGYLMSGRYEHDWPALGWTEGYTEILGVLPAWRGRHVAGALLTHAMRAYAADGMQYAGLDVDADNPTGAIGVFGRLDYEQVRSSAVYMLEI</sequence>
<comment type="caution">
    <text evidence="2">The sequence shown here is derived from an EMBL/GenBank/DDBJ whole genome shotgun (WGS) entry which is preliminary data.</text>
</comment>
<dbReference type="Proteomes" id="UP001500622">
    <property type="component" value="Unassembled WGS sequence"/>
</dbReference>
<dbReference type="InterPro" id="IPR000182">
    <property type="entry name" value="GNAT_dom"/>
</dbReference>
<protein>
    <submittedName>
        <fullName evidence="2">GNAT family N-acetyltransferase</fullName>
    </submittedName>
</protein>
<organism evidence="2 3">
    <name type="scientific">Georgenia halophila</name>
    <dbReference type="NCBI Taxonomy" id="620889"/>
    <lineage>
        <taxon>Bacteria</taxon>
        <taxon>Bacillati</taxon>
        <taxon>Actinomycetota</taxon>
        <taxon>Actinomycetes</taxon>
        <taxon>Micrococcales</taxon>
        <taxon>Bogoriellaceae</taxon>
        <taxon>Georgenia</taxon>
    </lineage>
</organism>
<dbReference type="Gene3D" id="3.40.630.30">
    <property type="match status" value="1"/>
</dbReference>
<evidence type="ECO:0000313" key="2">
    <source>
        <dbReference type="EMBL" id="GAA4433181.1"/>
    </source>
</evidence>
<keyword evidence="3" id="KW-1185">Reference proteome</keyword>
<proteinExistence type="predicted"/>
<accession>A0ABP8LRP7</accession>
<dbReference type="PANTHER" id="PTHR43072">
    <property type="entry name" value="N-ACETYLTRANSFERASE"/>
    <property type="match status" value="1"/>
</dbReference>
<name>A0ABP8LRP7_9MICO</name>
<dbReference type="CDD" id="cd04301">
    <property type="entry name" value="NAT_SF"/>
    <property type="match status" value="1"/>
</dbReference>
<feature type="domain" description="N-acetyltransferase" evidence="1">
    <location>
        <begin position="193"/>
        <end position="344"/>
    </location>
</feature>